<protein>
    <recommendedName>
        <fullName evidence="1">Type II CBASS E2 protein domain-containing protein</fullName>
    </recommendedName>
</protein>
<dbReference type="EMBL" id="CYYK01000012">
    <property type="protein sequence ID" value="CUO86631.1"/>
    <property type="molecule type" value="Genomic_DNA"/>
</dbReference>
<evidence type="ECO:0000313" key="2">
    <source>
        <dbReference type="EMBL" id="CUO86631.1"/>
    </source>
</evidence>
<organism evidence="2 3">
    <name type="scientific">Parabacteroides distasonis</name>
    <dbReference type="NCBI Taxonomy" id="823"/>
    <lineage>
        <taxon>Bacteria</taxon>
        <taxon>Pseudomonadati</taxon>
        <taxon>Bacteroidota</taxon>
        <taxon>Bacteroidia</taxon>
        <taxon>Bacteroidales</taxon>
        <taxon>Tannerellaceae</taxon>
        <taxon>Parabacteroides</taxon>
    </lineage>
</organism>
<dbReference type="Proteomes" id="UP000095455">
    <property type="component" value="Unassembled WGS sequence"/>
</dbReference>
<gene>
    <name evidence="2" type="ORF">ERS852380_03337</name>
</gene>
<accession>A0A8D9LCD9</accession>
<dbReference type="Pfam" id="PF26395">
    <property type="entry name" value="E2-CBASS"/>
    <property type="match status" value="1"/>
</dbReference>
<feature type="domain" description="Type II CBASS E2 protein" evidence="1">
    <location>
        <begin position="19"/>
        <end position="142"/>
    </location>
</feature>
<evidence type="ECO:0000313" key="3">
    <source>
        <dbReference type="Proteomes" id="UP000095455"/>
    </source>
</evidence>
<dbReference type="AlphaFoldDB" id="A0A8D9LCD9"/>
<proteinExistence type="predicted"/>
<name>A0A8D9LCD9_PARDI</name>
<dbReference type="InterPro" id="IPR058588">
    <property type="entry name" value="E2-CBASS"/>
</dbReference>
<reference evidence="2 3" key="1">
    <citation type="submission" date="2015-09" db="EMBL/GenBank/DDBJ databases">
        <authorList>
            <consortium name="Pathogen Informatics"/>
        </authorList>
    </citation>
    <scope>NUCLEOTIDE SEQUENCE [LARGE SCALE GENOMIC DNA]</scope>
    <source>
        <strain evidence="2 3">2789STDY5608822</strain>
    </source>
</reference>
<evidence type="ECO:0000259" key="1">
    <source>
        <dbReference type="Pfam" id="PF26395"/>
    </source>
</evidence>
<comment type="caution">
    <text evidence="2">The sequence shown here is derived from an EMBL/GenBank/DDBJ whole genome shotgun (WGS) entry which is preliminary data.</text>
</comment>
<sequence length="158" mass="18691">MREIPFMVRNKHFTAIQQVASLKSAYKFNNSHWILRHHGFTWYFDITPTPISDTYKLKIVYNETFYPLVYVVSPNPLALAKGATKLPHTYDSKKQHLCLFSPHYGEWNSTMLIANTIVHWAIEWLYYYENWVYTGKWLGGGHGNWDADYTIRDNQHSD</sequence>